<dbReference type="InterPro" id="IPR001087">
    <property type="entry name" value="GDSL"/>
</dbReference>
<name>A0ABM8BRL1_9MOLU</name>
<dbReference type="Gene3D" id="3.40.50.1110">
    <property type="entry name" value="SGNH hydrolase"/>
    <property type="match status" value="1"/>
</dbReference>
<proteinExistence type="inferred from homology"/>
<evidence type="ECO:0000313" key="3">
    <source>
        <dbReference type="Proteomes" id="UP001163387"/>
    </source>
</evidence>
<protein>
    <submittedName>
        <fullName evidence="2">Lysophospholipase</fullName>
    </submittedName>
</protein>
<organism evidence="2 3">
    <name type="scientific">Spiroplasma ixodetis</name>
    <dbReference type="NCBI Taxonomy" id="2141"/>
    <lineage>
        <taxon>Bacteria</taxon>
        <taxon>Bacillati</taxon>
        <taxon>Mycoplasmatota</taxon>
        <taxon>Mollicutes</taxon>
        <taxon>Entomoplasmatales</taxon>
        <taxon>Spiroplasmataceae</taxon>
        <taxon>Spiroplasma</taxon>
    </lineage>
</organism>
<dbReference type="SUPFAM" id="SSF52266">
    <property type="entry name" value="SGNH hydrolase"/>
    <property type="match status" value="1"/>
</dbReference>
<reference evidence="2 3" key="1">
    <citation type="journal article" date="2022" name="Front. Microbiol.">
        <title>Male-killing mechanisms vary between Spiroplasma species.</title>
        <authorList>
            <person name="Arai H."/>
            <person name="Inoue M."/>
            <person name="Kageyama D."/>
        </authorList>
    </citation>
    <scope>NUCLEOTIDE SEQUENCE [LARGE SCALE GENOMIC DNA]</scope>
    <source>
        <strain evidence="3">sHm</strain>
    </source>
</reference>
<dbReference type="CDD" id="cd01846">
    <property type="entry name" value="fatty_acyltransferase_like"/>
    <property type="match status" value="1"/>
</dbReference>
<comment type="similarity">
    <text evidence="1">Belongs to the 'GDSL' lipolytic enzyme family.</text>
</comment>
<evidence type="ECO:0000256" key="1">
    <source>
        <dbReference type="ARBA" id="ARBA00008668"/>
    </source>
</evidence>
<sequence>MKTFLINITLTTITLTAGNEMIAKHFNEQISVKSQLYVLGDSLSDNGNLSNIFTYDTWNIDKVKFQEPFYHNSFTNGDVAASILAKKLGTELLPAWYQKGNNYAVSGAQAGQNHSWEYQLFLNHYSIDHQANQLLKDHKIQKNDDIFIEIGGNDLLSAMDENSTAKQESIINNAITTEFETVDTLINAGAQNLIIANVPNISNIPKYVNEKQSVKEVANHLSNEYNNKWNDKITELIKNNSDINIRPFDLEPNFSDLLSEAQEIGKNITNKSIKWSIPGLALNLNPKYIDGTTPETINNNFFFDYVHPNKWAHDQISLELFTELTS</sequence>
<dbReference type="RefSeq" id="WP_281748828.1">
    <property type="nucleotide sequence ID" value="NZ_AP026933.1"/>
</dbReference>
<dbReference type="Pfam" id="PF00657">
    <property type="entry name" value="Lipase_GDSL"/>
    <property type="match status" value="1"/>
</dbReference>
<dbReference type="PANTHER" id="PTHR22835">
    <property type="entry name" value="ZINC FINGER FYVE DOMAIN CONTAINING PROTEIN"/>
    <property type="match status" value="1"/>
</dbReference>
<accession>A0ABM8BRL1</accession>
<dbReference type="PANTHER" id="PTHR22835:SF659">
    <property type="entry name" value="GDSL LIPASE_ACYLHYDROLASE, PUTATIVE (AFU_ORTHOLOGUE AFUA_2G00510)-RELATED"/>
    <property type="match status" value="1"/>
</dbReference>
<keyword evidence="3" id="KW-1185">Reference proteome</keyword>
<dbReference type="InterPro" id="IPR036514">
    <property type="entry name" value="SGNH_hydro_sf"/>
</dbReference>
<evidence type="ECO:0000313" key="2">
    <source>
        <dbReference type="EMBL" id="BDT02475.1"/>
    </source>
</evidence>
<dbReference type="Proteomes" id="UP001163387">
    <property type="component" value="Chromosome"/>
</dbReference>
<gene>
    <name evidence="2" type="ORF">SHM_01210</name>
</gene>
<dbReference type="EMBL" id="AP026933">
    <property type="protein sequence ID" value="BDT02475.1"/>
    <property type="molecule type" value="Genomic_DNA"/>
</dbReference>